<evidence type="ECO:0000313" key="2">
    <source>
        <dbReference type="EMBL" id="HIU20976.1"/>
    </source>
</evidence>
<feature type="chain" id="PRO_5039204624" description="Fibronectin type-III domain-containing protein" evidence="1">
    <location>
        <begin position="42"/>
        <end position="304"/>
    </location>
</feature>
<evidence type="ECO:0000313" key="3">
    <source>
        <dbReference type="Proteomes" id="UP000824088"/>
    </source>
</evidence>
<accession>A0A9D1L1W8</accession>
<dbReference type="EMBL" id="DVMN01000031">
    <property type="protein sequence ID" value="HIU20976.1"/>
    <property type="molecule type" value="Genomic_DNA"/>
</dbReference>
<name>A0A9D1L1W8_9FIRM</name>
<proteinExistence type="predicted"/>
<organism evidence="2 3">
    <name type="scientific">Candidatus Limadaptatus stercorigallinarum</name>
    <dbReference type="NCBI Taxonomy" id="2840845"/>
    <lineage>
        <taxon>Bacteria</taxon>
        <taxon>Bacillati</taxon>
        <taxon>Bacillota</taxon>
        <taxon>Clostridia</taxon>
        <taxon>Eubacteriales</taxon>
        <taxon>Candidatus Limadaptatus</taxon>
    </lineage>
</organism>
<protein>
    <recommendedName>
        <fullName evidence="4">Fibronectin type-III domain-containing protein</fullName>
    </recommendedName>
</protein>
<feature type="signal peptide" evidence="1">
    <location>
        <begin position="1"/>
        <end position="41"/>
    </location>
</feature>
<evidence type="ECO:0000256" key="1">
    <source>
        <dbReference type="SAM" id="SignalP"/>
    </source>
</evidence>
<dbReference type="Proteomes" id="UP000824088">
    <property type="component" value="Unassembled WGS sequence"/>
</dbReference>
<evidence type="ECO:0008006" key="4">
    <source>
        <dbReference type="Google" id="ProtNLM"/>
    </source>
</evidence>
<dbReference type="AlphaFoldDB" id="A0A9D1L1W8"/>
<reference evidence="2" key="2">
    <citation type="journal article" date="2021" name="PeerJ">
        <title>Extensive microbial diversity within the chicken gut microbiome revealed by metagenomics and culture.</title>
        <authorList>
            <person name="Gilroy R."/>
            <person name="Ravi A."/>
            <person name="Getino M."/>
            <person name="Pursley I."/>
            <person name="Horton D.L."/>
            <person name="Alikhan N.F."/>
            <person name="Baker D."/>
            <person name="Gharbi K."/>
            <person name="Hall N."/>
            <person name="Watson M."/>
            <person name="Adriaenssens E.M."/>
            <person name="Foster-Nyarko E."/>
            <person name="Jarju S."/>
            <person name="Secka A."/>
            <person name="Antonio M."/>
            <person name="Oren A."/>
            <person name="Chaudhuri R.R."/>
            <person name="La Ragione R."/>
            <person name="Hildebrand F."/>
            <person name="Pallen M.J."/>
        </authorList>
    </citation>
    <scope>NUCLEOTIDE SEQUENCE</scope>
    <source>
        <strain evidence="2">1063</strain>
    </source>
</reference>
<keyword evidence="1" id="KW-0732">Signal</keyword>
<reference evidence="2" key="1">
    <citation type="submission" date="2020-10" db="EMBL/GenBank/DDBJ databases">
        <authorList>
            <person name="Gilroy R."/>
        </authorList>
    </citation>
    <scope>NUCLEOTIDE SEQUENCE</scope>
    <source>
        <strain evidence="2">1063</strain>
    </source>
</reference>
<comment type="caution">
    <text evidence="2">The sequence shown here is derived from an EMBL/GenBank/DDBJ whole genome shotgun (WGS) entry which is preliminary data.</text>
</comment>
<sequence>MFYLLVVKTLGKTKLYPAAALAVLIVLIAAALFPVSSAAFAAAPLNAEIIEQNGRIFLQWDAVDGADSYEIEAVSEYGSASRQTADASPTEIGDLFTLGGEYSVTVTAFSDGEALAADTAVYGYVVTLSSPADLRYSDGALRWTAVPGATGYSVTVNGIPLGSTAADETEFDLSGILAVTGEYTAAVTTLGDGAFNLDSPAAELSFAFSAPPLSPYDIALGKSGESYIASWPPMTDESPEGYVYKVETDGERLFCGITEENHADVTAYVAEDGVYVLSVACVRDGIRGAFFSRSFTVTGGEIVL</sequence>
<gene>
    <name evidence="2" type="ORF">IAD51_01885</name>
</gene>